<gene>
    <name evidence="3" type="ORF">WN944_004603</name>
</gene>
<evidence type="ECO:0000256" key="1">
    <source>
        <dbReference type="SAM" id="MobiDB-lite"/>
    </source>
</evidence>
<dbReference type="InterPro" id="IPR036869">
    <property type="entry name" value="J_dom_sf"/>
</dbReference>
<protein>
    <recommendedName>
        <fullName evidence="2">J domain-containing protein</fullName>
    </recommendedName>
</protein>
<dbReference type="SUPFAM" id="SSF46565">
    <property type="entry name" value="Chaperone J-domain"/>
    <property type="match status" value="1"/>
</dbReference>
<reference evidence="3 4" key="1">
    <citation type="submission" date="2024-05" db="EMBL/GenBank/DDBJ databases">
        <title>Haplotype-resolved chromosome-level genome assembly of Huyou (Citrus changshanensis).</title>
        <authorList>
            <person name="Miao C."/>
            <person name="Chen W."/>
            <person name="Wu Y."/>
            <person name="Wang L."/>
            <person name="Zhao S."/>
            <person name="Grierson D."/>
            <person name="Xu C."/>
            <person name="Chen K."/>
        </authorList>
    </citation>
    <scope>NUCLEOTIDE SEQUENCE [LARGE SCALE GENOMIC DNA]</scope>
    <source>
        <strain evidence="3">01-14</strain>
        <tissue evidence="3">Leaf</tissue>
    </source>
</reference>
<dbReference type="InterPro" id="IPR001623">
    <property type="entry name" value="DnaJ_domain"/>
</dbReference>
<name>A0AAP0QGH1_9ROSI</name>
<dbReference type="PROSITE" id="PS50076">
    <property type="entry name" value="DNAJ_2"/>
    <property type="match status" value="1"/>
</dbReference>
<dbReference type="AlphaFoldDB" id="A0AAP0QGH1"/>
<dbReference type="PANTHER" id="PTHR45376">
    <property type="entry name" value="CHAPERONE DNAJ-DOMAIN SUPERFAMILY PROTEIN-RELATED"/>
    <property type="match status" value="1"/>
</dbReference>
<dbReference type="Gene3D" id="1.10.287.110">
    <property type="entry name" value="DnaJ domain"/>
    <property type="match status" value="1"/>
</dbReference>
<accession>A0AAP0QGH1</accession>
<evidence type="ECO:0000313" key="4">
    <source>
        <dbReference type="Proteomes" id="UP001428341"/>
    </source>
</evidence>
<evidence type="ECO:0000259" key="2">
    <source>
        <dbReference type="PROSITE" id="PS50076"/>
    </source>
</evidence>
<feature type="domain" description="J" evidence="2">
    <location>
        <begin position="266"/>
        <end position="327"/>
    </location>
</feature>
<sequence length="329" mass="38427">MRIYVVLKLITRRDPIIISTLIPKGSEGYNQRNLYCVILVHLQTTCFSSILSLENDEDAYFVDIKYGYNHYNETTLSVSYDEIESFCLPFYLALEVGGSESVKQLLLVLHREVVIKVLIGLCSLWQSRNPLLNPKHWQEEINDDDPSSSRGTSWFKKDYGRSKQTRYQGHHGGGRRGAWINEELDEDEGFVDIEHVFESLFGRRQRSHWSFTYEDNTGRRSSYSYGYNYWDHQNWRSRDRQNWRFRVEEDYEFEEESESSESDMASDRQTLGLCASGPLKLEDVKLAYRVCALKWHPDRHQGSSKAVAEEKFKLCSAAYQSLCDKLAVD</sequence>
<feature type="region of interest" description="Disordered" evidence="1">
    <location>
        <begin position="137"/>
        <end position="156"/>
    </location>
</feature>
<dbReference type="Pfam" id="PF00226">
    <property type="entry name" value="DnaJ"/>
    <property type="match status" value="1"/>
</dbReference>
<keyword evidence="4" id="KW-1185">Reference proteome</keyword>
<organism evidence="3 4">
    <name type="scientific">Citrus x changshan-huyou</name>
    <dbReference type="NCBI Taxonomy" id="2935761"/>
    <lineage>
        <taxon>Eukaryota</taxon>
        <taxon>Viridiplantae</taxon>
        <taxon>Streptophyta</taxon>
        <taxon>Embryophyta</taxon>
        <taxon>Tracheophyta</taxon>
        <taxon>Spermatophyta</taxon>
        <taxon>Magnoliopsida</taxon>
        <taxon>eudicotyledons</taxon>
        <taxon>Gunneridae</taxon>
        <taxon>Pentapetalae</taxon>
        <taxon>rosids</taxon>
        <taxon>malvids</taxon>
        <taxon>Sapindales</taxon>
        <taxon>Rutaceae</taxon>
        <taxon>Aurantioideae</taxon>
        <taxon>Citrus</taxon>
    </lineage>
</organism>
<dbReference type="PANTHER" id="PTHR45376:SF1">
    <property type="entry name" value="CHAPERONE DNAJ-DOMAIN SUPERFAMILY PROTEIN-RELATED"/>
    <property type="match status" value="1"/>
</dbReference>
<dbReference type="Proteomes" id="UP001428341">
    <property type="component" value="Unassembled WGS sequence"/>
</dbReference>
<dbReference type="CDD" id="cd06257">
    <property type="entry name" value="DnaJ"/>
    <property type="match status" value="1"/>
</dbReference>
<dbReference type="EMBL" id="JBCGBO010000006">
    <property type="protein sequence ID" value="KAK9193902.1"/>
    <property type="molecule type" value="Genomic_DNA"/>
</dbReference>
<comment type="caution">
    <text evidence="3">The sequence shown here is derived from an EMBL/GenBank/DDBJ whole genome shotgun (WGS) entry which is preliminary data.</text>
</comment>
<proteinExistence type="predicted"/>
<evidence type="ECO:0000313" key="3">
    <source>
        <dbReference type="EMBL" id="KAK9193902.1"/>
    </source>
</evidence>
<dbReference type="SMART" id="SM00271">
    <property type="entry name" value="DnaJ"/>
    <property type="match status" value="1"/>
</dbReference>